<name>A0ABZ2PPH6_9NOCA</name>
<dbReference type="RefSeq" id="WP_338892764.1">
    <property type="nucleotide sequence ID" value="NZ_CP147846.1"/>
</dbReference>
<proteinExistence type="predicted"/>
<evidence type="ECO:0000256" key="2">
    <source>
        <dbReference type="SAM" id="Phobius"/>
    </source>
</evidence>
<evidence type="ECO:0000313" key="4">
    <source>
        <dbReference type="Proteomes" id="UP001432000"/>
    </source>
</evidence>
<dbReference type="EMBL" id="CP147846">
    <property type="protein sequence ID" value="WXG71034.1"/>
    <property type="molecule type" value="Genomic_DNA"/>
</dbReference>
<gene>
    <name evidence="3" type="ORF">WDS16_11385</name>
</gene>
<keyword evidence="2" id="KW-0472">Membrane</keyword>
<evidence type="ECO:0000256" key="1">
    <source>
        <dbReference type="SAM" id="MobiDB-lite"/>
    </source>
</evidence>
<feature type="region of interest" description="Disordered" evidence="1">
    <location>
        <begin position="42"/>
        <end position="62"/>
    </location>
</feature>
<accession>A0ABZ2PPH6</accession>
<keyword evidence="2" id="KW-0812">Transmembrane</keyword>
<feature type="compositionally biased region" description="Low complexity" evidence="1">
    <location>
        <begin position="49"/>
        <end position="62"/>
    </location>
</feature>
<dbReference type="Proteomes" id="UP001432000">
    <property type="component" value="Chromosome"/>
</dbReference>
<sequence>MSSNELFGGPKRILSVVAVIVVVAVLAALATLLVRHLLGPPEGQSPYESTSSSVTCTTPPPS</sequence>
<organism evidence="3 4">
    <name type="scientific">Rhodococcus sovatensis</name>
    <dbReference type="NCBI Taxonomy" id="1805840"/>
    <lineage>
        <taxon>Bacteria</taxon>
        <taxon>Bacillati</taxon>
        <taxon>Actinomycetota</taxon>
        <taxon>Actinomycetes</taxon>
        <taxon>Mycobacteriales</taxon>
        <taxon>Nocardiaceae</taxon>
        <taxon>Rhodococcus</taxon>
    </lineage>
</organism>
<evidence type="ECO:0000313" key="3">
    <source>
        <dbReference type="EMBL" id="WXG71034.1"/>
    </source>
</evidence>
<keyword evidence="4" id="KW-1185">Reference proteome</keyword>
<protein>
    <submittedName>
        <fullName evidence="3">Uncharacterized protein</fullName>
    </submittedName>
</protein>
<feature type="transmembrane region" description="Helical" evidence="2">
    <location>
        <begin position="12"/>
        <end position="34"/>
    </location>
</feature>
<keyword evidence="2" id="KW-1133">Transmembrane helix</keyword>
<reference evidence="3 4" key="1">
    <citation type="submission" date="2024-03" db="EMBL/GenBank/DDBJ databases">
        <title>Natural products discovery in diverse microorganisms through a two-stage MS feature dereplication strategy.</title>
        <authorList>
            <person name="Zhang R."/>
        </authorList>
    </citation>
    <scope>NUCLEOTIDE SEQUENCE [LARGE SCALE GENOMIC DNA]</scope>
    <source>
        <strain evidence="3 4">18930</strain>
    </source>
</reference>